<gene>
    <name evidence="1" type="ORF">A0123_00259</name>
</gene>
<reference evidence="1 2" key="1">
    <citation type="submission" date="2016-03" db="EMBL/GenBank/DDBJ databases">
        <title>Draft genome sequence of Gluconobacter cerinus strain CECT 9110.</title>
        <authorList>
            <person name="Sainz F."/>
            <person name="Mas A."/>
            <person name="Torija M.J."/>
        </authorList>
    </citation>
    <scope>NUCLEOTIDE SEQUENCE [LARGE SCALE GENOMIC DNA]</scope>
    <source>
        <strain evidence="1 2">CECT 9110</strain>
    </source>
</reference>
<dbReference type="AlphaFoldDB" id="A0A1B6VPC9"/>
<sequence>MTIVMEAFDGCFLDCLVHPLNLTVRPGMIGFRQTMFDPLGFADQVEAHGTRPGRIAITGLVRELDAVIGQNGMDPVRDDAQEMFEEFPGGLPISFPDELCDSEFACPVDSNEEVQLVFSSLDFGNIDVKKADGIAFEALAFEPVSFDVRQPGYPVTLKAAMQGRTCQMGNAGLQGIKAVIQRQQRMPAKRHDHRFVRLGQNRGSRLFGTCLLILDSLALSPFCNCFRVDPELLAQRRERSLRSL</sequence>
<dbReference type="Proteomes" id="UP000077786">
    <property type="component" value="Unassembled WGS sequence"/>
</dbReference>
<organism evidence="1 2">
    <name type="scientific">Gluconobacter cerinus</name>
    <dbReference type="NCBI Taxonomy" id="38307"/>
    <lineage>
        <taxon>Bacteria</taxon>
        <taxon>Pseudomonadati</taxon>
        <taxon>Pseudomonadota</taxon>
        <taxon>Alphaproteobacteria</taxon>
        <taxon>Acetobacterales</taxon>
        <taxon>Acetobacteraceae</taxon>
        <taxon>Gluconobacter</taxon>
    </lineage>
</organism>
<evidence type="ECO:0000313" key="2">
    <source>
        <dbReference type="Proteomes" id="UP000077786"/>
    </source>
</evidence>
<evidence type="ECO:0000313" key="1">
    <source>
        <dbReference type="EMBL" id="OAJ69063.1"/>
    </source>
</evidence>
<name>A0A1B6VPC9_9PROT</name>
<protein>
    <submittedName>
        <fullName evidence="1">Uncharacterized protein</fullName>
    </submittedName>
</protein>
<proteinExistence type="predicted"/>
<accession>A0A1B6VPC9</accession>
<comment type="caution">
    <text evidence="1">The sequence shown here is derived from an EMBL/GenBank/DDBJ whole genome shotgun (WGS) entry which is preliminary data.</text>
</comment>
<dbReference type="EMBL" id="LUTU01000003">
    <property type="protein sequence ID" value="OAJ69063.1"/>
    <property type="molecule type" value="Genomic_DNA"/>
</dbReference>